<name>A0A402CLV7_RHOWR</name>
<feature type="compositionally biased region" description="Basic and acidic residues" evidence="1">
    <location>
        <begin position="1"/>
        <end position="10"/>
    </location>
</feature>
<gene>
    <name evidence="2" type="ORF">Rhow_000317</name>
</gene>
<proteinExistence type="predicted"/>
<comment type="caution">
    <text evidence="2">The sequence shown here is derived from an EMBL/GenBank/DDBJ whole genome shotgun (WGS) entry which is preliminary data.</text>
</comment>
<organism evidence="2 3">
    <name type="scientific">Rhodococcus wratislaviensis</name>
    <name type="common">Tsukamurella wratislaviensis</name>
    <dbReference type="NCBI Taxonomy" id="44752"/>
    <lineage>
        <taxon>Bacteria</taxon>
        <taxon>Bacillati</taxon>
        <taxon>Actinomycetota</taxon>
        <taxon>Actinomycetes</taxon>
        <taxon>Mycobacteriales</taxon>
        <taxon>Nocardiaceae</taxon>
        <taxon>Rhodococcus</taxon>
    </lineage>
</organism>
<feature type="region of interest" description="Disordered" evidence="1">
    <location>
        <begin position="1"/>
        <end position="41"/>
    </location>
</feature>
<sequence>MKQEPRDVRPEGNLGRSRPRGRQQATKVATTALAPYFPDHL</sequence>
<evidence type="ECO:0000313" key="2">
    <source>
        <dbReference type="EMBL" id="GCE44726.1"/>
    </source>
</evidence>
<protein>
    <submittedName>
        <fullName evidence="2">Uncharacterized protein</fullName>
    </submittedName>
</protein>
<dbReference type="AlphaFoldDB" id="A0A402CLV7"/>
<evidence type="ECO:0000256" key="1">
    <source>
        <dbReference type="SAM" id="MobiDB-lite"/>
    </source>
</evidence>
<accession>A0A402CLV7</accession>
<evidence type="ECO:0000313" key="3">
    <source>
        <dbReference type="Proteomes" id="UP000287519"/>
    </source>
</evidence>
<reference evidence="2 3" key="1">
    <citation type="submission" date="2018-11" db="EMBL/GenBank/DDBJ databases">
        <title>Microbial catabolism of amino acid.</title>
        <authorList>
            <person name="Hibi M."/>
            <person name="Ogawa J."/>
        </authorList>
    </citation>
    <scope>NUCLEOTIDE SEQUENCE [LARGE SCALE GENOMIC DNA]</scope>
    <source>
        <strain evidence="2 3">C31-06</strain>
    </source>
</reference>
<keyword evidence="3" id="KW-1185">Reference proteome</keyword>
<dbReference type="EMBL" id="BHYM01000107">
    <property type="protein sequence ID" value="GCE44726.1"/>
    <property type="molecule type" value="Genomic_DNA"/>
</dbReference>
<dbReference type="Proteomes" id="UP000287519">
    <property type="component" value="Unassembled WGS sequence"/>
</dbReference>